<keyword evidence="8" id="KW-1185">Reference proteome</keyword>
<comment type="similarity">
    <text evidence="1">Belongs to the LRRFIP family.</text>
</comment>
<evidence type="ECO:0000256" key="3">
    <source>
        <dbReference type="ARBA" id="ARBA00023054"/>
    </source>
</evidence>
<keyword evidence="2" id="KW-0879">Wnt signaling pathway</keyword>
<dbReference type="GO" id="GO:0006355">
    <property type="term" value="P:regulation of DNA-templated transcription"/>
    <property type="evidence" value="ECO:0007669"/>
    <property type="project" value="InterPro"/>
</dbReference>
<evidence type="ECO:0000256" key="4">
    <source>
        <dbReference type="ARBA" id="ARBA00040512"/>
    </source>
</evidence>
<dbReference type="EMBL" id="JAULJE010000018">
    <property type="protein sequence ID" value="KAK1332517.1"/>
    <property type="molecule type" value="Genomic_DNA"/>
</dbReference>
<dbReference type="Pfam" id="PF09738">
    <property type="entry name" value="LRRFIP"/>
    <property type="match status" value="2"/>
</dbReference>
<dbReference type="AlphaFoldDB" id="A0AA40HKI4"/>
<sequence length="660" mass="74852">MTAHHDMTCTAEARLAAKRAARAEARDIRMRELERQQKESPSKDITGTHWNRASIPKRKDIMYDPLKDRSSRLSSLNHSYSHSYGMKKRASGSHKDPLSGLYFDQRNYSSLRHSKPSSAYYTRQSSSLYSDPLATSKSTRAPYCKFWSAEKCQSGLYLPLPTYVFLVSLYDGGLYNPYGSRTPSEYSYYSSRTSSARSSPVFIDDTASIASSGCSSRGRRESAVSAADYFSRSNRRGSFVSEVDDASVLDLSSLDEKSDKQYAENYTRPSSRNSASATTPLSGNSSRRGSGDTSSLIDPDTSLSELRESLSEVEEKYKKAMVSNAQLDNEKNNLIYQVDTLKDVIEEQEEQMAEFYRENEEKSKELERQKHMCSVLQHKMDELKEGLRQRDELIEENQRMQQKVDTMTKEVFELQETLLWKDKSIRALEKQKEYIACLRNERDTLKEELADLKESVKTGEKHGLVIIPDGTPNGDVNHEPVVGAITVVSQEAAQVLESAGEGPLDVRLRKLAGEKEELLSQVRKLKLQLEEERQKCSRGDGTAAGDLAGLQNGSDLQFIEMQRDANRQISEYKFKLSKAEQDITTLEQSINRLEGQVLRYKTAAENAEKVEDELKAEKRKLQRELRTALDKIEEVEMTNSHLAKRLEKMKANRTALLAQQ</sequence>
<feature type="coiled-coil region" evidence="5">
    <location>
        <begin position="508"/>
        <end position="535"/>
    </location>
</feature>
<comment type="caution">
    <text evidence="7">The sequence shown here is derived from an EMBL/GenBank/DDBJ whole genome shotgun (WGS) entry which is preliminary data.</text>
</comment>
<dbReference type="Gene3D" id="1.20.5.4090">
    <property type="match status" value="1"/>
</dbReference>
<feature type="region of interest" description="Disordered" evidence="6">
    <location>
        <begin position="31"/>
        <end position="51"/>
    </location>
</feature>
<dbReference type="GO" id="GO:0016055">
    <property type="term" value="P:Wnt signaling pathway"/>
    <property type="evidence" value="ECO:0007669"/>
    <property type="project" value="UniProtKB-KW"/>
</dbReference>
<feature type="coiled-coil region" evidence="5">
    <location>
        <begin position="562"/>
        <end position="652"/>
    </location>
</feature>
<evidence type="ECO:0000313" key="8">
    <source>
        <dbReference type="Proteomes" id="UP001177744"/>
    </source>
</evidence>
<keyword evidence="3 5" id="KW-0175">Coiled coil</keyword>
<evidence type="ECO:0000256" key="6">
    <source>
        <dbReference type="SAM" id="MobiDB-lite"/>
    </source>
</evidence>
<feature type="region of interest" description="Disordered" evidence="6">
    <location>
        <begin position="260"/>
        <end position="309"/>
    </location>
</feature>
<evidence type="ECO:0000256" key="1">
    <source>
        <dbReference type="ARBA" id="ARBA00008275"/>
    </source>
</evidence>
<feature type="compositionally biased region" description="Basic and acidic residues" evidence="6">
    <location>
        <begin position="31"/>
        <end position="42"/>
    </location>
</feature>
<dbReference type="InterPro" id="IPR019139">
    <property type="entry name" value="LRRFIP1/2"/>
</dbReference>
<reference evidence="7" key="1">
    <citation type="submission" date="2023-06" db="EMBL/GenBank/DDBJ databases">
        <title>Reference genome for the Northern bat (Eptesicus nilssonii), a most northern bat species.</title>
        <authorList>
            <person name="Laine V.N."/>
            <person name="Pulliainen A.T."/>
            <person name="Lilley T.M."/>
        </authorList>
    </citation>
    <scope>NUCLEOTIDE SEQUENCE</scope>
    <source>
        <strain evidence="7">BLF_Eptnil</strain>
        <tissue evidence="7">Kidney</tissue>
    </source>
</reference>
<evidence type="ECO:0000256" key="2">
    <source>
        <dbReference type="ARBA" id="ARBA00022687"/>
    </source>
</evidence>
<protein>
    <recommendedName>
        <fullName evidence="4">Leucine-rich repeat flightless-interacting protein 2</fullName>
    </recommendedName>
</protein>
<dbReference type="FunFam" id="1.20.5.4090:FF:000001">
    <property type="entry name" value="leucine-rich repeat flightless-interacting protein 2 isoform X1"/>
    <property type="match status" value="1"/>
</dbReference>
<organism evidence="7 8">
    <name type="scientific">Cnephaeus nilssonii</name>
    <name type="common">Northern bat</name>
    <name type="synonym">Eptesicus nilssonii</name>
    <dbReference type="NCBI Taxonomy" id="3371016"/>
    <lineage>
        <taxon>Eukaryota</taxon>
        <taxon>Metazoa</taxon>
        <taxon>Chordata</taxon>
        <taxon>Craniata</taxon>
        <taxon>Vertebrata</taxon>
        <taxon>Euteleostomi</taxon>
        <taxon>Mammalia</taxon>
        <taxon>Eutheria</taxon>
        <taxon>Laurasiatheria</taxon>
        <taxon>Chiroptera</taxon>
        <taxon>Yangochiroptera</taxon>
        <taxon>Vespertilionidae</taxon>
        <taxon>Cnephaeus</taxon>
    </lineage>
</organism>
<feature type="compositionally biased region" description="Polar residues" evidence="6">
    <location>
        <begin position="267"/>
        <end position="296"/>
    </location>
</feature>
<accession>A0AA40HKI4</accession>
<dbReference type="PANTHER" id="PTHR19212">
    <property type="entry name" value="LEUCINE RICH REPEAT IN FLII INTERACTING PROTEIN"/>
    <property type="match status" value="1"/>
</dbReference>
<gene>
    <name evidence="7" type="ORF">QTO34_007198</name>
</gene>
<evidence type="ECO:0000256" key="5">
    <source>
        <dbReference type="SAM" id="Coils"/>
    </source>
</evidence>
<dbReference type="PANTHER" id="PTHR19212:SF6">
    <property type="entry name" value="LEUCINE-RICH REPEAT FLIGHTLESS-INTERACTING PROTEIN 2"/>
    <property type="match status" value="1"/>
</dbReference>
<dbReference type="Proteomes" id="UP001177744">
    <property type="component" value="Unassembled WGS sequence"/>
</dbReference>
<name>A0AA40HKI4_CNENI</name>
<proteinExistence type="inferred from homology"/>
<evidence type="ECO:0000313" key="7">
    <source>
        <dbReference type="EMBL" id="KAK1332517.1"/>
    </source>
</evidence>